<dbReference type="GO" id="GO:0046872">
    <property type="term" value="F:metal ion binding"/>
    <property type="evidence" value="ECO:0007669"/>
    <property type="project" value="UniProtKB-KW"/>
</dbReference>
<sequence length="295" mass="32980">MKRLLILVFFVIAINLSIAQNTDEEKTLLIRCDDIGMSHSVNLAAKELIDAGLKFSASVMVPCAWFDEAVSILKEADNVSIGIHLTLNSEWKNYRWGPVAGASKVSSLVDSLGYFFPSRAKFFANNPSPDEVEIELRAQIEKAIKAGLNISYLDYHMGTAVDKPELRKIVEKLAREFNLGISRYFGEIDVNSMYSVPLESKYNHLVSVLDSLETGTTNLLVCHVGKDNDELSALIDLNEFGLKEMSKHREAELNALLKAILSNDFTKRKINLISYSEIIKLKGLDKMKSPIETGY</sequence>
<dbReference type="RefSeq" id="WP_014559065.1">
    <property type="nucleotide sequence ID" value="NC_017464.1"/>
</dbReference>
<name>I0AFZ9_IGNAJ</name>
<evidence type="ECO:0000256" key="5">
    <source>
        <dbReference type="ARBA" id="ARBA00023277"/>
    </source>
</evidence>
<dbReference type="Pfam" id="PF04794">
    <property type="entry name" value="YdjC"/>
    <property type="match status" value="1"/>
</dbReference>
<dbReference type="STRING" id="945713.IALB_0194"/>
<comment type="cofactor">
    <cofactor evidence="1">
        <name>Mg(2+)</name>
        <dbReference type="ChEBI" id="CHEBI:18420"/>
    </cofactor>
</comment>
<evidence type="ECO:0000256" key="6">
    <source>
        <dbReference type="SAM" id="SignalP"/>
    </source>
</evidence>
<dbReference type="PANTHER" id="PTHR31609">
    <property type="entry name" value="YDJC DEACETYLASE FAMILY MEMBER"/>
    <property type="match status" value="1"/>
</dbReference>
<keyword evidence="6" id="KW-0732">Signal</keyword>
<keyword evidence="4" id="KW-0460">Magnesium</keyword>
<dbReference type="GO" id="GO:0016787">
    <property type="term" value="F:hydrolase activity"/>
    <property type="evidence" value="ECO:0007669"/>
    <property type="project" value="UniProtKB-KW"/>
</dbReference>
<evidence type="ECO:0000256" key="4">
    <source>
        <dbReference type="ARBA" id="ARBA00022842"/>
    </source>
</evidence>
<feature type="signal peptide" evidence="6">
    <location>
        <begin position="1"/>
        <end position="19"/>
    </location>
</feature>
<dbReference type="InterPro" id="IPR011330">
    <property type="entry name" value="Glyco_hydro/deAcase_b/a-brl"/>
</dbReference>
<dbReference type="eggNOG" id="COG3394">
    <property type="taxonomic scope" value="Bacteria"/>
</dbReference>
<dbReference type="InterPro" id="IPR006879">
    <property type="entry name" value="YdjC-like"/>
</dbReference>
<dbReference type="OrthoDB" id="9774177at2"/>
<evidence type="ECO:0000256" key="1">
    <source>
        <dbReference type="ARBA" id="ARBA00001946"/>
    </source>
</evidence>
<dbReference type="AlphaFoldDB" id="I0AFZ9"/>
<dbReference type="EMBL" id="CP003418">
    <property type="protein sequence ID" value="AFH47906.1"/>
    <property type="molecule type" value="Genomic_DNA"/>
</dbReference>
<keyword evidence="8" id="KW-1185">Reference proteome</keyword>
<keyword evidence="2" id="KW-0479">Metal-binding</keyword>
<dbReference type="Gene3D" id="3.20.20.370">
    <property type="entry name" value="Glycoside hydrolase/deacetylase"/>
    <property type="match status" value="1"/>
</dbReference>
<organism evidence="7 8">
    <name type="scientific">Ignavibacterium album (strain DSM 19864 / JCM 16511 / NBRC 101810 / Mat9-16)</name>
    <dbReference type="NCBI Taxonomy" id="945713"/>
    <lineage>
        <taxon>Bacteria</taxon>
        <taxon>Pseudomonadati</taxon>
        <taxon>Ignavibacteriota</taxon>
        <taxon>Ignavibacteria</taxon>
        <taxon>Ignavibacteriales</taxon>
        <taxon>Ignavibacteriaceae</taxon>
        <taxon>Ignavibacterium</taxon>
    </lineage>
</organism>
<dbReference type="KEGG" id="ial:IALB_0194"/>
<evidence type="ECO:0000313" key="7">
    <source>
        <dbReference type="EMBL" id="AFH47906.1"/>
    </source>
</evidence>
<proteinExistence type="predicted"/>
<dbReference type="GO" id="GO:0005975">
    <property type="term" value="P:carbohydrate metabolic process"/>
    <property type="evidence" value="ECO:0007669"/>
    <property type="project" value="InterPro"/>
</dbReference>
<dbReference type="SUPFAM" id="SSF88713">
    <property type="entry name" value="Glycoside hydrolase/deacetylase"/>
    <property type="match status" value="1"/>
</dbReference>
<gene>
    <name evidence="7" type="ordered locus">IALB_0194</name>
</gene>
<accession>I0AFZ9</accession>
<dbReference type="HOGENOM" id="CLU_064244_0_0_10"/>
<evidence type="ECO:0000313" key="8">
    <source>
        <dbReference type="Proteomes" id="UP000007394"/>
    </source>
</evidence>
<dbReference type="GO" id="GO:0019213">
    <property type="term" value="F:deacetylase activity"/>
    <property type="evidence" value="ECO:0007669"/>
    <property type="project" value="TreeGrafter"/>
</dbReference>
<evidence type="ECO:0000256" key="2">
    <source>
        <dbReference type="ARBA" id="ARBA00022723"/>
    </source>
</evidence>
<evidence type="ECO:0000256" key="3">
    <source>
        <dbReference type="ARBA" id="ARBA00022801"/>
    </source>
</evidence>
<dbReference type="PANTHER" id="PTHR31609:SF1">
    <property type="entry name" value="CARBOHYDRATE DEACETYLASE"/>
    <property type="match status" value="1"/>
</dbReference>
<protein>
    <recommendedName>
        <fullName evidence="9">ChbG/HpnK family deacetylase</fullName>
    </recommendedName>
</protein>
<keyword evidence="5" id="KW-0119">Carbohydrate metabolism</keyword>
<feature type="chain" id="PRO_5003624022" description="ChbG/HpnK family deacetylase" evidence="6">
    <location>
        <begin position="20"/>
        <end position="295"/>
    </location>
</feature>
<reference evidence="7 8" key="1">
    <citation type="journal article" date="2012" name="Front. Microbiol.">
        <title>Complete genome of Ignavibacterium album, a metabolically versatile, flagellated, facultative anaerobe from the phylum Chlorobi.</title>
        <authorList>
            <person name="Liu Z."/>
            <person name="Frigaard N.-U."/>
            <person name="Vogl K."/>
            <person name="Iino T."/>
            <person name="Ohkuma M."/>
            <person name="Overmann J."/>
            <person name="Bryant D.A."/>
        </authorList>
    </citation>
    <scope>NUCLEOTIDE SEQUENCE [LARGE SCALE GENOMIC DNA]</scope>
    <source>
        <strain evidence="8">DSM 19864 / JCM 16511 / NBRC 101810 / Mat9-16</strain>
    </source>
</reference>
<dbReference type="CDD" id="cd10802">
    <property type="entry name" value="YdjC_TTHB029_like"/>
    <property type="match status" value="1"/>
</dbReference>
<dbReference type="Proteomes" id="UP000007394">
    <property type="component" value="Chromosome"/>
</dbReference>
<keyword evidence="3" id="KW-0378">Hydrolase</keyword>
<evidence type="ECO:0008006" key="9">
    <source>
        <dbReference type="Google" id="ProtNLM"/>
    </source>
</evidence>